<sequence length="1160" mass="129083">MPQLAGRKLLATWVLLLSGLSNTAVAQPDAAVDQQQWLVERLRTGQAMYRDDLVEDALGRLELIAPEHPDVVITRLTQELQAGDREAADFRLTELRQRAPGSSLLKRAETMLHLYTPEGQQALQETRLLAAAGHTEQAASGYQALLGDEPPDFALSLEYWRTLSGVQQQRAQAIRKLQELDRQYPGNRELRELLARLLMSEDRPQEALTTLQALATDPQAREKAAELEYNHLSDLPISQSTVRALQSFVERYPDSPLLTNAQENLSRQQRLLADPAWQAGARGKALVDRGEHAAAEPLLRQALRNYPNDGNLHGHLAQVQMNQGRYQEAATSFANALRYEQESAWLAKWEDLKNFNRSLLFLQQGHVALEAGNYSAARQAYQQAQQTKPDHVDGLIGLANVELAQGNDQAAERLLRQAQRQQPTNGRLIYTLVDFYRQRSPDQALQVIDSLPAGTRASYADLRNSVVQEQLQAQVDSALEQQDWDRAIALLQQSVRLSPDAPWTTYRLANLLAEQGRMPEADDQFSRLLQRQGANPEARYAHGLYLAGLQRDQEALATLHPIPQADWSEGMQALAERIARRQRLAEAYALRDAGQEPEAIAMLLENPTAGDLATVASWRYLAGDYRQAEAYYQQALEMEPGNPDAILGLVETWTAEGRTVQARQTLEQLELPQDTSVNYRRRYANALAGLGNPAAANAIFDELIESGQADALLYRDAARLHAQQDPQRALDLYAQGMAANGLLAPGAVNPRNDRQMTAASRLKDDDDWLTRSLRSSVDSLYQQQNPTVRLQHDYGWRSDSDVSGLSDLKRQTTILRVDAPVHGGTGFVQAEHVDLNVSKPGQNSLFGTCNFTIEGCQVPSQSTSGTGLAVGWAGERWGWDIGHSPLGFELSNWLGGLSYRGDWRTLGYTLTASRRPMSNSVLSYAGAVDPVTRTSWGGVTANGLTLGLSHDQGGVDGIWASFGFHRLQGEKVQDNQRLTAMTGYYYRLIDRVDERMRTGLTLMYWGYDKGLDEYTLGQGGYYSPQRYFSVGIPFSYARRTANWSVAFESSVGWSTSKYDGGDRLYLSSAAERITAAGFTPDPGARQFNNSSNSSGVGLRMQGMGERRLTDHLVLGGGINWAYSKDYAPSQAFMYLRYTLKPWRGNLPMPVEPLSPYADWR</sequence>
<accession>A0A396S165</accession>
<name>A0A396S165_9PSED</name>
<dbReference type="EMBL" id="QJSA01000002">
    <property type="protein sequence ID" value="RHW22688.1"/>
    <property type="molecule type" value="Genomic_DNA"/>
</dbReference>
<keyword evidence="11" id="KW-1185">Reference proteome</keyword>
<dbReference type="GO" id="GO:0019867">
    <property type="term" value="C:outer membrane"/>
    <property type="evidence" value="ECO:0007669"/>
    <property type="project" value="InterPro"/>
</dbReference>
<dbReference type="PRINTS" id="PR01441">
    <property type="entry name" value="CELLSNTHASEC"/>
</dbReference>
<feature type="chain" id="PRO_5017342687" evidence="8">
    <location>
        <begin position="27"/>
        <end position="1160"/>
    </location>
</feature>
<dbReference type="GO" id="GO:0030244">
    <property type="term" value="P:cellulose biosynthetic process"/>
    <property type="evidence" value="ECO:0007669"/>
    <property type="project" value="UniProtKB-KW"/>
</dbReference>
<organism evidence="10 11">
    <name type="scientific">Pseudomonas jilinensis</name>
    <dbReference type="NCBI Taxonomy" id="2078689"/>
    <lineage>
        <taxon>Bacteria</taxon>
        <taxon>Pseudomonadati</taxon>
        <taxon>Pseudomonadota</taxon>
        <taxon>Gammaproteobacteria</taxon>
        <taxon>Pseudomonadales</taxon>
        <taxon>Pseudomonadaceae</taxon>
        <taxon>Pseudomonas</taxon>
    </lineage>
</organism>
<dbReference type="Pfam" id="PF05420">
    <property type="entry name" value="BCSC_C"/>
    <property type="match status" value="1"/>
</dbReference>
<evidence type="ECO:0000256" key="4">
    <source>
        <dbReference type="ARBA" id="ARBA00022737"/>
    </source>
</evidence>
<keyword evidence="5 7" id="KW-0802">TPR repeat</keyword>
<dbReference type="Gene3D" id="1.25.40.10">
    <property type="entry name" value="Tetratricopeptide repeat domain"/>
    <property type="match status" value="4"/>
</dbReference>
<feature type="signal peptide" evidence="8">
    <location>
        <begin position="1"/>
        <end position="26"/>
    </location>
</feature>
<dbReference type="NCBIfam" id="NF008520">
    <property type="entry name" value="PRK11447.1"/>
    <property type="match status" value="1"/>
</dbReference>
<keyword evidence="3 8" id="KW-0732">Signal</keyword>
<dbReference type="GO" id="GO:0006011">
    <property type="term" value="P:UDP-alpha-D-glucose metabolic process"/>
    <property type="evidence" value="ECO:0007669"/>
    <property type="project" value="InterPro"/>
</dbReference>
<dbReference type="PROSITE" id="PS50005">
    <property type="entry name" value="TPR"/>
    <property type="match status" value="2"/>
</dbReference>
<dbReference type="OrthoDB" id="174989at2"/>
<evidence type="ECO:0000256" key="7">
    <source>
        <dbReference type="PROSITE-ProRule" id="PRU00339"/>
    </source>
</evidence>
<comment type="caution">
    <text evidence="10">The sequence shown here is derived from an EMBL/GenBank/DDBJ whole genome shotgun (WGS) entry which is preliminary data.</text>
</comment>
<dbReference type="InterPro" id="IPR011990">
    <property type="entry name" value="TPR-like_helical_dom_sf"/>
</dbReference>
<dbReference type="InterPro" id="IPR003921">
    <property type="entry name" value="Cell_synth_C"/>
</dbReference>
<dbReference type="PANTHER" id="PTHR12558">
    <property type="entry name" value="CELL DIVISION CYCLE 16,23,27"/>
    <property type="match status" value="1"/>
</dbReference>
<comment type="pathway">
    <text evidence="2">Glycan metabolism; bacterial cellulose biosynthesis.</text>
</comment>
<dbReference type="UniPathway" id="UPA00694"/>
<dbReference type="SUPFAM" id="SSF48452">
    <property type="entry name" value="TPR-like"/>
    <property type="match status" value="2"/>
</dbReference>
<feature type="domain" description="Cellulose synthase operon C C-terminal" evidence="9">
    <location>
        <begin position="806"/>
        <end position="1139"/>
    </location>
</feature>
<keyword evidence="6" id="KW-0135">Cellulose biosynthesis</keyword>
<gene>
    <name evidence="10" type="ORF">C2846_03425</name>
</gene>
<keyword evidence="4" id="KW-0677">Repeat</keyword>
<dbReference type="Proteomes" id="UP000265745">
    <property type="component" value="Unassembled WGS sequence"/>
</dbReference>
<evidence type="ECO:0000256" key="2">
    <source>
        <dbReference type="ARBA" id="ARBA00005186"/>
    </source>
</evidence>
<feature type="repeat" description="TPR" evidence="7">
    <location>
        <begin position="358"/>
        <end position="391"/>
    </location>
</feature>
<evidence type="ECO:0000313" key="10">
    <source>
        <dbReference type="EMBL" id="RHW22688.1"/>
    </source>
</evidence>
<feature type="repeat" description="TPR" evidence="7">
    <location>
        <begin position="609"/>
        <end position="642"/>
    </location>
</feature>
<evidence type="ECO:0000259" key="9">
    <source>
        <dbReference type="Pfam" id="PF05420"/>
    </source>
</evidence>
<dbReference type="Pfam" id="PF13432">
    <property type="entry name" value="TPR_16"/>
    <property type="match status" value="1"/>
</dbReference>
<reference evidence="10 11" key="1">
    <citation type="submission" date="2018-06" db="EMBL/GenBank/DDBJ databases">
        <title>Pseudomonas jilinensis sp. nov., isolated from the production water of Jilin Oilfield in China.</title>
        <authorList>
            <person name="Wang J."/>
        </authorList>
    </citation>
    <scope>NUCLEOTIDE SEQUENCE [LARGE SCALE GENOMIC DNA]</scope>
    <source>
        <strain evidence="10 11">JS15-10A1</strain>
    </source>
</reference>
<dbReference type="AlphaFoldDB" id="A0A396S165"/>
<evidence type="ECO:0000256" key="5">
    <source>
        <dbReference type="ARBA" id="ARBA00022803"/>
    </source>
</evidence>
<comment type="function">
    <text evidence="1">Required for maximal bacterial cellulose synthesis.</text>
</comment>
<evidence type="ECO:0000256" key="3">
    <source>
        <dbReference type="ARBA" id="ARBA00022729"/>
    </source>
</evidence>
<dbReference type="Pfam" id="PF14559">
    <property type="entry name" value="TPR_19"/>
    <property type="match status" value="3"/>
</dbReference>
<evidence type="ECO:0000256" key="8">
    <source>
        <dbReference type="SAM" id="SignalP"/>
    </source>
</evidence>
<dbReference type="PANTHER" id="PTHR12558:SF33">
    <property type="entry name" value="BLL7664 PROTEIN"/>
    <property type="match status" value="1"/>
</dbReference>
<dbReference type="InterPro" id="IPR008410">
    <property type="entry name" value="BCSC_C"/>
</dbReference>
<proteinExistence type="predicted"/>
<dbReference type="RefSeq" id="WP_119700667.1">
    <property type="nucleotide sequence ID" value="NZ_QJSA01000002.1"/>
</dbReference>
<dbReference type="InterPro" id="IPR019734">
    <property type="entry name" value="TPR_rpt"/>
</dbReference>
<dbReference type="SMART" id="SM00028">
    <property type="entry name" value="TPR"/>
    <property type="match status" value="6"/>
</dbReference>
<evidence type="ECO:0000256" key="6">
    <source>
        <dbReference type="ARBA" id="ARBA00022916"/>
    </source>
</evidence>
<evidence type="ECO:0000256" key="1">
    <source>
        <dbReference type="ARBA" id="ARBA00003476"/>
    </source>
</evidence>
<protein>
    <submittedName>
        <fullName evidence="10">Cellulose biosynthesis protein BcsC</fullName>
    </submittedName>
</protein>
<evidence type="ECO:0000313" key="11">
    <source>
        <dbReference type="Proteomes" id="UP000265745"/>
    </source>
</evidence>